<dbReference type="SFLD" id="SFLDS00052">
    <property type="entry name" value="Ferric_Reductase_Domain"/>
    <property type="match status" value="1"/>
</dbReference>
<sequence>MGLLWLRHPVLWHSSRVPSGYNYTAMTPEQIKLIRTPFHDWYTADYDYGRTTVYFFCAGIFLFGIVNLLFRLRHATAGVVKCASVFYQSVVYRRFAAAFKTLEAKQIYVSMVDYHSPPLSAVTIVLSMIVFFAALTFAAHPYQWPNMAMGHSPPIATRCGWISIAIMPFLIVFATKINPIGMVVGVSHEKLQVYHRWAAWIMYITALIHTFPFIVQEIKLGKMSTDWATQPWYWTGVAALVPQTWLVFMSVGPIRNRYYEIFKKLHFVASGVFVSALFVHCNFSLTSWDYFWATAALYGVSWLARQGRTIYNGVRHEASFEALPEDMIKITVPTTLTWRPGQHYFVRFLDLGIHATTAHPFTVATLADDVDGKKGENVMETYARVRGGITARMAALCAANGLRSSRVLLDGPYGGVEGSLRLYDRILLLAGGSGATFVVPLFLDILGGSKKAGTVGACRTIHIVWAVRTSGALSWFEDVLQAAIEAAPEDVSVTVSYYVTAGTPLASDDKSSADEKSATGQITKEDGRPVLANIVKEFCDAEGTVGISTCGPSSFNLDVGNAVAERQLAIARGKALCSEIYLHQENYSW</sequence>
<dbReference type="GO" id="GO:0000293">
    <property type="term" value="F:ferric-chelate reductase activity"/>
    <property type="evidence" value="ECO:0007669"/>
    <property type="project" value="UniProtKB-ARBA"/>
</dbReference>
<keyword evidence="6 10" id="KW-1133">Transmembrane helix</keyword>
<keyword evidence="4 10" id="KW-0812">Transmembrane</keyword>
<dbReference type="EMBL" id="KZ084098">
    <property type="protein sequence ID" value="OSD03958.1"/>
    <property type="molecule type" value="Genomic_DNA"/>
</dbReference>
<feature type="transmembrane region" description="Helical" evidence="10">
    <location>
        <begin position="265"/>
        <end position="285"/>
    </location>
</feature>
<dbReference type="InterPro" id="IPR013112">
    <property type="entry name" value="FAD-bd_8"/>
</dbReference>
<evidence type="ECO:0000259" key="11">
    <source>
        <dbReference type="PROSITE" id="PS51384"/>
    </source>
</evidence>
<evidence type="ECO:0000256" key="3">
    <source>
        <dbReference type="ARBA" id="ARBA00022448"/>
    </source>
</evidence>
<dbReference type="InterPro" id="IPR017927">
    <property type="entry name" value="FAD-bd_FR_type"/>
</dbReference>
<feature type="transmembrane region" description="Helical" evidence="10">
    <location>
        <begin position="231"/>
        <end position="253"/>
    </location>
</feature>
<evidence type="ECO:0000256" key="5">
    <source>
        <dbReference type="ARBA" id="ARBA00022982"/>
    </source>
</evidence>
<feature type="transmembrane region" description="Helical" evidence="10">
    <location>
        <begin position="119"/>
        <end position="140"/>
    </location>
</feature>
<dbReference type="InterPro" id="IPR013121">
    <property type="entry name" value="Fe_red_NAD-bd_6"/>
</dbReference>
<dbReference type="STRING" id="1353009.A0A1Y2IS78"/>
<dbReference type="Pfam" id="PF08022">
    <property type="entry name" value="FAD_binding_8"/>
    <property type="match status" value="1"/>
</dbReference>
<keyword evidence="5" id="KW-0249">Electron transport</keyword>
<dbReference type="PROSITE" id="PS51384">
    <property type="entry name" value="FAD_FR"/>
    <property type="match status" value="1"/>
</dbReference>
<keyword evidence="7" id="KW-0560">Oxidoreductase</keyword>
<protein>
    <recommendedName>
        <fullName evidence="11">FAD-binding FR-type domain-containing protein</fullName>
    </recommendedName>
</protein>
<comment type="similarity">
    <text evidence="2">Belongs to the ferric reductase (FRE) family.</text>
</comment>
<keyword evidence="9 10" id="KW-0472">Membrane</keyword>
<dbReference type="Proteomes" id="UP000193067">
    <property type="component" value="Unassembled WGS sequence"/>
</dbReference>
<keyword evidence="13" id="KW-1185">Reference proteome</keyword>
<evidence type="ECO:0000313" key="13">
    <source>
        <dbReference type="Proteomes" id="UP000193067"/>
    </source>
</evidence>
<evidence type="ECO:0000256" key="8">
    <source>
        <dbReference type="ARBA" id="ARBA00023065"/>
    </source>
</evidence>
<dbReference type="SFLD" id="SFLDG01168">
    <property type="entry name" value="Ferric_reductase_subgroup_(FRE"/>
    <property type="match status" value="1"/>
</dbReference>
<dbReference type="OrthoDB" id="17725at2759"/>
<feature type="domain" description="FAD-binding FR-type" evidence="11">
    <location>
        <begin position="304"/>
        <end position="419"/>
    </location>
</feature>
<dbReference type="CDD" id="cd06186">
    <property type="entry name" value="NOX_Duox_like_FAD_NADP"/>
    <property type="match status" value="1"/>
</dbReference>
<feature type="transmembrane region" description="Helical" evidence="10">
    <location>
        <begin position="51"/>
        <end position="70"/>
    </location>
</feature>
<reference evidence="12 13" key="1">
    <citation type="journal article" date="2015" name="Biotechnol. Biofuels">
        <title>Enhanced degradation of softwood versus hardwood by the white-rot fungus Pycnoporus coccineus.</title>
        <authorList>
            <person name="Couturier M."/>
            <person name="Navarro D."/>
            <person name="Chevret D."/>
            <person name="Henrissat B."/>
            <person name="Piumi F."/>
            <person name="Ruiz-Duenas F.J."/>
            <person name="Martinez A.T."/>
            <person name="Grigoriev I.V."/>
            <person name="Riley R."/>
            <person name="Lipzen A."/>
            <person name="Berrin J.G."/>
            <person name="Master E.R."/>
            <person name="Rosso M.N."/>
        </authorList>
    </citation>
    <scope>NUCLEOTIDE SEQUENCE [LARGE SCALE GENOMIC DNA]</scope>
    <source>
        <strain evidence="12 13">BRFM310</strain>
    </source>
</reference>
<comment type="subcellular location">
    <subcellularLocation>
        <location evidence="1">Membrane</location>
        <topology evidence="1">Multi-pass membrane protein</topology>
    </subcellularLocation>
</comment>
<evidence type="ECO:0000256" key="10">
    <source>
        <dbReference type="SAM" id="Phobius"/>
    </source>
</evidence>
<keyword evidence="8" id="KW-0406">Ion transport</keyword>
<dbReference type="GO" id="GO:0005886">
    <property type="term" value="C:plasma membrane"/>
    <property type="evidence" value="ECO:0007669"/>
    <property type="project" value="TreeGrafter"/>
</dbReference>
<evidence type="ECO:0000256" key="4">
    <source>
        <dbReference type="ARBA" id="ARBA00022692"/>
    </source>
</evidence>
<dbReference type="PANTHER" id="PTHR32361:SF23">
    <property type="entry name" value="FERRIC-CHELATE REDUCTASE"/>
    <property type="match status" value="1"/>
</dbReference>
<dbReference type="Pfam" id="PF01794">
    <property type="entry name" value="Ferric_reduct"/>
    <property type="match status" value="1"/>
</dbReference>
<gene>
    <name evidence="12" type="ORF">PYCCODRAFT_164409</name>
</gene>
<evidence type="ECO:0000256" key="7">
    <source>
        <dbReference type="ARBA" id="ARBA00023002"/>
    </source>
</evidence>
<dbReference type="AlphaFoldDB" id="A0A1Y2IS78"/>
<dbReference type="GO" id="GO:0006826">
    <property type="term" value="P:iron ion transport"/>
    <property type="evidence" value="ECO:0007669"/>
    <property type="project" value="TreeGrafter"/>
</dbReference>
<dbReference type="InterPro" id="IPR051410">
    <property type="entry name" value="Ferric/Cupric_Reductase"/>
</dbReference>
<organism evidence="12 13">
    <name type="scientific">Trametes coccinea (strain BRFM310)</name>
    <name type="common">Pycnoporus coccineus</name>
    <dbReference type="NCBI Taxonomy" id="1353009"/>
    <lineage>
        <taxon>Eukaryota</taxon>
        <taxon>Fungi</taxon>
        <taxon>Dikarya</taxon>
        <taxon>Basidiomycota</taxon>
        <taxon>Agaricomycotina</taxon>
        <taxon>Agaricomycetes</taxon>
        <taxon>Polyporales</taxon>
        <taxon>Polyporaceae</taxon>
        <taxon>Trametes</taxon>
    </lineage>
</organism>
<feature type="transmembrane region" description="Helical" evidence="10">
    <location>
        <begin position="197"/>
        <end position="215"/>
    </location>
</feature>
<evidence type="ECO:0000256" key="1">
    <source>
        <dbReference type="ARBA" id="ARBA00004141"/>
    </source>
</evidence>
<dbReference type="Gene3D" id="3.40.50.80">
    <property type="entry name" value="Nucleotide-binding domain of ferredoxin-NADP reductase (FNR) module"/>
    <property type="match status" value="1"/>
</dbReference>
<dbReference type="InterPro" id="IPR013130">
    <property type="entry name" value="Fe3_Rdtase_TM_dom"/>
</dbReference>
<dbReference type="SUPFAM" id="SSF52343">
    <property type="entry name" value="Ferredoxin reductase-like, C-terminal NADP-linked domain"/>
    <property type="match status" value="1"/>
</dbReference>
<name>A0A1Y2IS78_TRAC3</name>
<dbReference type="Pfam" id="PF08030">
    <property type="entry name" value="NAD_binding_6"/>
    <property type="match status" value="1"/>
</dbReference>
<accession>A0A1Y2IS78</accession>
<feature type="transmembrane region" description="Helical" evidence="10">
    <location>
        <begin position="160"/>
        <end position="185"/>
    </location>
</feature>
<dbReference type="PANTHER" id="PTHR32361">
    <property type="entry name" value="FERRIC/CUPRIC REDUCTASE TRANSMEMBRANE COMPONENT"/>
    <property type="match status" value="1"/>
</dbReference>
<evidence type="ECO:0000256" key="6">
    <source>
        <dbReference type="ARBA" id="ARBA00022989"/>
    </source>
</evidence>
<evidence type="ECO:0000256" key="9">
    <source>
        <dbReference type="ARBA" id="ARBA00023136"/>
    </source>
</evidence>
<dbReference type="GO" id="GO:0006879">
    <property type="term" value="P:intracellular iron ion homeostasis"/>
    <property type="evidence" value="ECO:0007669"/>
    <property type="project" value="TreeGrafter"/>
</dbReference>
<evidence type="ECO:0000313" key="12">
    <source>
        <dbReference type="EMBL" id="OSD03958.1"/>
    </source>
</evidence>
<dbReference type="InterPro" id="IPR039261">
    <property type="entry name" value="FNR_nucleotide-bd"/>
</dbReference>
<keyword evidence="3" id="KW-0813">Transport</keyword>
<evidence type="ECO:0000256" key="2">
    <source>
        <dbReference type="ARBA" id="ARBA00006278"/>
    </source>
</evidence>
<dbReference type="GO" id="GO:0015677">
    <property type="term" value="P:copper ion import"/>
    <property type="evidence" value="ECO:0007669"/>
    <property type="project" value="TreeGrafter"/>
</dbReference>
<proteinExistence type="inferred from homology"/>